<keyword evidence="3" id="KW-1185">Reference proteome</keyword>
<dbReference type="GO" id="GO:0042981">
    <property type="term" value="P:regulation of apoptotic process"/>
    <property type="evidence" value="ECO:0007669"/>
    <property type="project" value="InterPro"/>
</dbReference>
<dbReference type="AlphaFoldDB" id="A0A8B6CVJ0"/>
<evidence type="ECO:0000313" key="3">
    <source>
        <dbReference type="Proteomes" id="UP000596742"/>
    </source>
</evidence>
<dbReference type="InterPro" id="IPR011029">
    <property type="entry name" value="DEATH-like_dom_sf"/>
</dbReference>
<organism evidence="2 3">
    <name type="scientific">Mytilus galloprovincialis</name>
    <name type="common">Mediterranean mussel</name>
    <dbReference type="NCBI Taxonomy" id="29158"/>
    <lineage>
        <taxon>Eukaryota</taxon>
        <taxon>Metazoa</taxon>
        <taxon>Spiralia</taxon>
        <taxon>Lophotrochozoa</taxon>
        <taxon>Mollusca</taxon>
        <taxon>Bivalvia</taxon>
        <taxon>Autobranchia</taxon>
        <taxon>Pteriomorphia</taxon>
        <taxon>Mytilida</taxon>
        <taxon>Mytiloidea</taxon>
        <taxon>Mytilidae</taxon>
        <taxon>Mytilinae</taxon>
        <taxon>Mytilus</taxon>
    </lineage>
</organism>
<dbReference type="Pfam" id="PF00619">
    <property type="entry name" value="CARD"/>
    <property type="match status" value="1"/>
</dbReference>
<dbReference type="PROSITE" id="PS50209">
    <property type="entry name" value="CARD"/>
    <property type="match status" value="1"/>
</dbReference>
<dbReference type="CDD" id="cd01671">
    <property type="entry name" value="CARD"/>
    <property type="match status" value="1"/>
</dbReference>
<reference evidence="2" key="1">
    <citation type="submission" date="2018-11" db="EMBL/GenBank/DDBJ databases">
        <authorList>
            <person name="Alioto T."/>
            <person name="Alioto T."/>
        </authorList>
    </citation>
    <scope>NUCLEOTIDE SEQUENCE</scope>
</reference>
<gene>
    <name evidence="2" type="ORF">MGAL_10B038605</name>
</gene>
<dbReference type="PANTHER" id="PTHR15034">
    <property type="entry name" value="DEATH DOMAIN-CONTAINING PROTEIN CRADD"/>
    <property type="match status" value="1"/>
</dbReference>
<sequence length="98" mass="11550">MEKRHQESLRKNWVFLMDSLILEDLLDLMIEKEIFTPNMGEEVSVKHTKKDKATQFLFTLIRRGPKAFDTFVECLNESSQDFIADKLISTLNEEPMQQ</sequence>
<dbReference type="SUPFAM" id="SSF47986">
    <property type="entry name" value="DEATH domain"/>
    <property type="match status" value="1"/>
</dbReference>
<evidence type="ECO:0000259" key="1">
    <source>
        <dbReference type="PROSITE" id="PS50209"/>
    </source>
</evidence>
<dbReference type="OrthoDB" id="6162777at2759"/>
<accession>A0A8B6CVJ0</accession>
<dbReference type="Gene3D" id="1.10.533.10">
    <property type="entry name" value="Death Domain, Fas"/>
    <property type="match status" value="1"/>
</dbReference>
<proteinExistence type="predicted"/>
<dbReference type="PANTHER" id="PTHR15034:SF5">
    <property type="entry name" value="DEATH DOMAIN-CONTAINING PROTEIN CRADD"/>
    <property type="match status" value="1"/>
</dbReference>
<dbReference type="Proteomes" id="UP000596742">
    <property type="component" value="Unassembled WGS sequence"/>
</dbReference>
<name>A0A8B6CVJ0_MYTGA</name>
<comment type="caution">
    <text evidence="2">The sequence shown here is derived from an EMBL/GenBank/DDBJ whole genome shotgun (WGS) entry which is preliminary data.</text>
</comment>
<feature type="domain" description="CARD" evidence="1">
    <location>
        <begin position="1"/>
        <end position="90"/>
    </location>
</feature>
<dbReference type="GO" id="GO:0002020">
    <property type="term" value="F:protease binding"/>
    <property type="evidence" value="ECO:0007669"/>
    <property type="project" value="InterPro"/>
</dbReference>
<evidence type="ECO:0000313" key="2">
    <source>
        <dbReference type="EMBL" id="VDI11247.1"/>
    </source>
</evidence>
<dbReference type="SMART" id="SM00114">
    <property type="entry name" value="CARD"/>
    <property type="match status" value="1"/>
</dbReference>
<dbReference type="GO" id="GO:0070513">
    <property type="term" value="F:death domain binding"/>
    <property type="evidence" value="ECO:0007669"/>
    <property type="project" value="InterPro"/>
</dbReference>
<dbReference type="EMBL" id="UYJE01002493">
    <property type="protein sequence ID" value="VDI11247.1"/>
    <property type="molecule type" value="Genomic_DNA"/>
</dbReference>
<protein>
    <recommendedName>
        <fullName evidence="1">CARD domain-containing protein</fullName>
    </recommendedName>
</protein>
<dbReference type="InterPro" id="IPR001315">
    <property type="entry name" value="CARD"/>
</dbReference>
<dbReference type="InterPro" id="IPR037939">
    <property type="entry name" value="CRADD"/>
</dbReference>